<dbReference type="Proteomes" id="UP001241110">
    <property type="component" value="Unassembled WGS sequence"/>
</dbReference>
<proteinExistence type="predicted"/>
<dbReference type="AlphaFoldDB" id="A0AAE3U9M2"/>
<dbReference type="EMBL" id="JASJOS010000006">
    <property type="protein sequence ID" value="MDJ1481879.1"/>
    <property type="molecule type" value="Genomic_DNA"/>
</dbReference>
<protein>
    <submittedName>
        <fullName evidence="1">Uncharacterized protein</fullName>
    </submittedName>
</protein>
<evidence type="ECO:0000313" key="1">
    <source>
        <dbReference type="EMBL" id="MDJ1481879.1"/>
    </source>
</evidence>
<evidence type="ECO:0000313" key="2">
    <source>
        <dbReference type="Proteomes" id="UP001241110"/>
    </source>
</evidence>
<accession>A0AAE3U9M2</accession>
<name>A0AAE3U9M2_9BACT</name>
<comment type="caution">
    <text evidence="1">The sequence shown here is derived from an EMBL/GenBank/DDBJ whole genome shotgun (WGS) entry which is preliminary data.</text>
</comment>
<gene>
    <name evidence="1" type="ORF">QNI16_15365</name>
</gene>
<reference evidence="1" key="1">
    <citation type="submission" date="2023-05" db="EMBL/GenBank/DDBJ databases">
        <authorList>
            <person name="Zhang X."/>
        </authorList>
    </citation>
    <scope>NUCLEOTIDE SEQUENCE</scope>
    <source>
        <strain evidence="1">YF14B1</strain>
    </source>
</reference>
<organism evidence="1 2">
    <name type="scientific">Xanthocytophaga flava</name>
    <dbReference type="NCBI Taxonomy" id="3048013"/>
    <lineage>
        <taxon>Bacteria</taxon>
        <taxon>Pseudomonadati</taxon>
        <taxon>Bacteroidota</taxon>
        <taxon>Cytophagia</taxon>
        <taxon>Cytophagales</taxon>
        <taxon>Rhodocytophagaceae</taxon>
        <taxon>Xanthocytophaga</taxon>
    </lineage>
</organism>
<sequence>MGSIKAIGFIPAKKPAPNQNQVLSKQQIEKIANAFAEAIAEHFPELEDMDEEDLEDWLNQEIDD</sequence>
<dbReference type="RefSeq" id="WP_313980264.1">
    <property type="nucleotide sequence ID" value="NZ_JASJOS010000006.1"/>
</dbReference>